<dbReference type="PANTHER" id="PTHR35936">
    <property type="entry name" value="MEMBRANE-BOUND LYTIC MUREIN TRANSGLYCOSYLASE F"/>
    <property type="match status" value="1"/>
</dbReference>
<proteinExistence type="predicted"/>
<dbReference type="EMBL" id="MASU01000024">
    <property type="protein sequence ID" value="PXY17723.1"/>
    <property type="molecule type" value="Genomic_DNA"/>
</dbReference>
<keyword evidence="4" id="KW-1185">Reference proteome</keyword>
<dbReference type="Pfam" id="PF00497">
    <property type="entry name" value="SBP_bac_3"/>
    <property type="match status" value="1"/>
</dbReference>
<evidence type="ECO:0000256" key="1">
    <source>
        <dbReference type="ARBA" id="ARBA00022729"/>
    </source>
</evidence>
<comment type="caution">
    <text evidence="3">The sequence shown here is derived from an EMBL/GenBank/DDBJ whole genome shotgun (WGS) entry which is preliminary data.</text>
</comment>
<dbReference type="SUPFAM" id="SSF53850">
    <property type="entry name" value="Periplasmic binding protein-like II"/>
    <property type="match status" value="1"/>
</dbReference>
<dbReference type="SMART" id="SM00062">
    <property type="entry name" value="PBPb"/>
    <property type="match status" value="1"/>
</dbReference>
<evidence type="ECO:0000313" key="3">
    <source>
        <dbReference type="EMBL" id="PXY17723.1"/>
    </source>
</evidence>
<dbReference type="Gene3D" id="3.40.190.10">
    <property type="entry name" value="Periplasmic binding protein-like II"/>
    <property type="match status" value="2"/>
</dbReference>
<dbReference type="Proteomes" id="UP000247892">
    <property type="component" value="Unassembled WGS sequence"/>
</dbReference>
<accession>A0A318LCN0</accession>
<gene>
    <name evidence="3" type="ORF">BA062_36815</name>
</gene>
<feature type="domain" description="Solute-binding protein family 3/N-terminal" evidence="2">
    <location>
        <begin position="2"/>
        <end position="230"/>
    </location>
</feature>
<evidence type="ECO:0000259" key="2">
    <source>
        <dbReference type="SMART" id="SM00062"/>
    </source>
</evidence>
<reference evidence="3 4" key="1">
    <citation type="submission" date="2016-07" db="EMBL/GenBank/DDBJ databases">
        <title>Draft genome sequence of Prauserella sp. YIM 121212, isolated from alkaline soil.</title>
        <authorList>
            <person name="Ruckert C."/>
            <person name="Albersmeier A."/>
            <person name="Jiang C.-L."/>
            <person name="Jiang Y."/>
            <person name="Kalinowski J."/>
            <person name="Schneider O."/>
            <person name="Winkler A."/>
            <person name="Zotchev S.B."/>
        </authorList>
    </citation>
    <scope>NUCLEOTIDE SEQUENCE [LARGE SCALE GENOMIC DNA]</scope>
    <source>
        <strain evidence="3 4">YIM 121212</strain>
    </source>
</reference>
<dbReference type="CDD" id="cd01004">
    <property type="entry name" value="PBP2_MidA_like"/>
    <property type="match status" value="1"/>
</dbReference>
<name>A0A318LCN0_9PSEU</name>
<dbReference type="AlphaFoldDB" id="A0A318LCN0"/>
<organism evidence="3 4">
    <name type="scientific">Prauserella flavalba</name>
    <dbReference type="NCBI Taxonomy" id="1477506"/>
    <lineage>
        <taxon>Bacteria</taxon>
        <taxon>Bacillati</taxon>
        <taxon>Actinomycetota</taxon>
        <taxon>Actinomycetes</taxon>
        <taxon>Pseudonocardiales</taxon>
        <taxon>Pseudonocardiaceae</taxon>
        <taxon>Prauserella</taxon>
    </lineage>
</organism>
<keyword evidence="1" id="KW-0732">Signal</keyword>
<dbReference type="InterPro" id="IPR001638">
    <property type="entry name" value="Solute-binding_3/MltF_N"/>
</dbReference>
<sequence length="247" mass="26788">MVATGDYKVPTSFLNKKGELDGLNVDLTRALGRRLGVEMKLVAVPFDAVIPGIQSGRFDTALFNVSDTPERRAVVDLVDYAPSGTVIVTRKNDRKGITANPLTLCGRTVAVKAGQTEFNILNKDVSPKCKETGEPAINFQTFKDDNGLEFAVETGRADAFLGGTTVTPYFVSRNSDTFEIVGKLPIALDPLGMPFAKGRDDLVGAVLAAWKEIWQSGEYERIAKKWSLQSIVPKDISLFTVNGGDKS</sequence>
<protein>
    <recommendedName>
        <fullName evidence="2">Solute-binding protein family 3/N-terminal domain-containing protein</fullName>
    </recommendedName>
</protein>
<evidence type="ECO:0000313" key="4">
    <source>
        <dbReference type="Proteomes" id="UP000247892"/>
    </source>
</evidence>
<dbReference type="PANTHER" id="PTHR35936:SF19">
    <property type="entry name" value="AMINO-ACID-BINDING PROTEIN YXEM-RELATED"/>
    <property type="match status" value="1"/>
</dbReference>